<dbReference type="PANTHER" id="PTHR38439">
    <property type="entry name" value="AURACYANIN-B"/>
    <property type="match status" value="1"/>
</dbReference>
<evidence type="ECO:0000313" key="9">
    <source>
        <dbReference type="EMBL" id="CAL61745.1"/>
    </source>
</evidence>
<keyword evidence="2" id="KW-0813">Transport</keyword>
<dbReference type="PROSITE" id="PS00196">
    <property type="entry name" value="COPPER_BLUE"/>
    <property type="match status" value="1"/>
</dbReference>
<dbReference type="SUPFAM" id="SSF49503">
    <property type="entry name" value="Cupredoxins"/>
    <property type="match status" value="1"/>
</dbReference>
<keyword evidence="5" id="KW-0249">Electron transport</keyword>
<keyword evidence="6" id="KW-0186">Copper</keyword>
<dbReference type="Proteomes" id="UP000006697">
    <property type="component" value="Chromosome"/>
</dbReference>
<dbReference type="Pfam" id="PF00127">
    <property type="entry name" value="Copper-bind"/>
    <property type="match status" value="1"/>
</dbReference>
<dbReference type="HOGENOM" id="CLU_102172_0_0_4"/>
<evidence type="ECO:0000256" key="2">
    <source>
        <dbReference type="ARBA" id="ARBA00022448"/>
    </source>
</evidence>
<proteinExistence type="predicted"/>
<evidence type="ECO:0000256" key="4">
    <source>
        <dbReference type="ARBA" id="ARBA00022764"/>
    </source>
</evidence>
<evidence type="ECO:0000256" key="3">
    <source>
        <dbReference type="ARBA" id="ARBA00022723"/>
    </source>
</evidence>
<dbReference type="InterPro" id="IPR050845">
    <property type="entry name" value="Cu-binding_ET"/>
</dbReference>
<evidence type="ECO:0000313" key="10">
    <source>
        <dbReference type="Proteomes" id="UP000006697"/>
    </source>
</evidence>
<keyword evidence="7" id="KW-0732">Signal</keyword>
<dbReference type="CDD" id="cd04211">
    <property type="entry name" value="Cupredoxin_like_2"/>
    <property type="match status" value="1"/>
</dbReference>
<protein>
    <submittedName>
        <fullName evidence="9">Copper-binding protein</fullName>
    </submittedName>
</protein>
<dbReference type="InterPro" id="IPR008972">
    <property type="entry name" value="Cupredoxin"/>
</dbReference>
<dbReference type="STRING" id="204773.HEAR1583"/>
<evidence type="ECO:0000259" key="8">
    <source>
        <dbReference type="Pfam" id="PF00127"/>
    </source>
</evidence>
<organism evidence="9 10">
    <name type="scientific">Herminiimonas arsenicoxydans</name>
    <dbReference type="NCBI Taxonomy" id="204773"/>
    <lineage>
        <taxon>Bacteria</taxon>
        <taxon>Pseudomonadati</taxon>
        <taxon>Pseudomonadota</taxon>
        <taxon>Betaproteobacteria</taxon>
        <taxon>Burkholderiales</taxon>
        <taxon>Oxalobacteraceae</taxon>
        <taxon>Herminiimonas</taxon>
    </lineage>
</organism>
<sequence length="173" mass="19388">MTKRTNRISRRVLIALATSLAFAAPAVLAHGETHEKINQATKVISTEEHPFGKEGDAKRVDRTIHIDMSDFMRFGPSDITIRQGETIKFVVANKGKLMHEMVIGTREGLKQHGEMMRKYPGMEHDEPFMAHVGSGKKEEMTWQFTQAGEFYFACLLPGHFEAGMVGKITVIKG</sequence>
<dbReference type="GO" id="GO:0005507">
    <property type="term" value="F:copper ion binding"/>
    <property type="evidence" value="ECO:0007669"/>
    <property type="project" value="InterPro"/>
</dbReference>
<dbReference type="GO" id="GO:0009055">
    <property type="term" value="F:electron transfer activity"/>
    <property type="evidence" value="ECO:0007669"/>
    <property type="project" value="InterPro"/>
</dbReference>
<evidence type="ECO:0000256" key="5">
    <source>
        <dbReference type="ARBA" id="ARBA00022982"/>
    </source>
</evidence>
<keyword evidence="3" id="KW-0479">Metal-binding</keyword>
<evidence type="ECO:0000256" key="7">
    <source>
        <dbReference type="SAM" id="SignalP"/>
    </source>
</evidence>
<keyword evidence="10" id="KW-1185">Reference proteome</keyword>
<evidence type="ECO:0000256" key="1">
    <source>
        <dbReference type="ARBA" id="ARBA00004418"/>
    </source>
</evidence>
<keyword evidence="4" id="KW-0574">Periplasm</keyword>
<dbReference type="InterPro" id="IPR028871">
    <property type="entry name" value="BlueCu_1_BS"/>
</dbReference>
<dbReference type="GO" id="GO:0042597">
    <property type="term" value="C:periplasmic space"/>
    <property type="evidence" value="ECO:0007669"/>
    <property type="project" value="UniProtKB-SubCell"/>
</dbReference>
<evidence type="ECO:0000256" key="6">
    <source>
        <dbReference type="ARBA" id="ARBA00023008"/>
    </source>
</evidence>
<name>A4G5F8_HERAR</name>
<dbReference type="InterPro" id="IPR033138">
    <property type="entry name" value="Cu_oxidase_CS"/>
</dbReference>
<feature type="chain" id="PRO_5002668042" evidence="7">
    <location>
        <begin position="24"/>
        <end position="173"/>
    </location>
</feature>
<feature type="signal peptide" evidence="7">
    <location>
        <begin position="1"/>
        <end position="23"/>
    </location>
</feature>
<gene>
    <name evidence="9" type="ordered locus">HEAR1583</name>
</gene>
<dbReference type="Gene3D" id="2.60.40.420">
    <property type="entry name" value="Cupredoxins - blue copper proteins"/>
    <property type="match status" value="1"/>
</dbReference>
<accession>A4G5F8</accession>
<dbReference type="InterPro" id="IPR000923">
    <property type="entry name" value="BlueCu_1"/>
</dbReference>
<reference evidence="9 10" key="1">
    <citation type="journal article" date="2007" name="PLoS Genet.">
        <title>A tale of two oxidation states: bacterial colonization of arsenic-rich environments.</title>
        <authorList>
            <person name="Muller D."/>
            <person name="Medigue C."/>
            <person name="Koechler S."/>
            <person name="Barbe V."/>
            <person name="Barakat M."/>
            <person name="Talla E."/>
            <person name="Bonnefoy V."/>
            <person name="Krin E."/>
            <person name="Arsene-Ploetze F."/>
            <person name="Carapito C."/>
            <person name="Chandler M."/>
            <person name="Cournoyer B."/>
            <person name="Cruveiller S."/>
            <person name="Dossat C."/>
            <person name="Duval S."/>
            <person name="Heymann M."/>
            <person name="Leize E."/>
            <person name="Lieutaud A."/>
            <person name="Lievremont D."/>
            <person name="Makita Y."/>
            <person name="Mangenot S."/>
            <person name="Nitschke W."/>
            <person name="Ortet P."/>
            <person name="Perdrial N."/>
            <person name="Schoepp B."/>
            <person name="Siguier N."/>
            <person name="Simeonova D.D."/>
            <person name="Rouy Z."/>
            <person name="Segurens B."/>
            <person name="Turlin E."/>
            <person name="Vallenet D."/>
            <person name="Van Dorsselaer A."/>
            <person name="Weiss S."/>
            <person name="Weissenbach J."/>
            <person name="Lett M.C."/>
            <person name="Danchin A."/>
            <person name="Bertin P.N."/>
        </authorList>
    </citation>
    <scope>NUCLEOTIDE SEQUENCE [LARGE SCALE GENOMIC DNA]</scope>
    <source>
        <strain evidence="10">ULPAs1</strain>
    </source>
</reference>
<dbReference type="PROSITE" id="PS00079">
    <property type="entry name" value="MULTICOPPER_OXIDASE1"/>
    <property type="match status" value="1"/>
</dbReference>
<dbReference type="EMBL" id="CU207211">
    <property type="protein sequence ID" value="CAL61745.1"/>
    <property type="molecule type" value="Genomic_DNA"/>
</dbReference>
<dbReference type="PANTHER" id="PTHR38439:SF3">
    <property type="entry name" value="COPPER-RESISTANT CUPROPROTEIN COPI"/>
    <property type="match status" value="1"/>
</dbReference>
<dbReference type="eggNOG" id="COG4454">
    <property type="taxonomic scope" value="Bacteria"/>
</dbReference>
<dbReference type="KEGG" id="har:HEAR1583"/>
<dbReference type="OrthoDB" id="9816061at2"/>
<dbReference type="AlphaFoldDB" id="A4G5F8"/>
<feature type="domain" description="Blue (type 1) copper" evidence="8">
    <location>
        <begin position="64"/>
        <end position="170"/>
    </location>
</feature>
<comment type="subcellular location">
    <subcellularLocation>
        <location evidence="1">Periplasm</location>
    </subcellularLocation>
</comment>